<dbReference type="Proteomes" id="UP000000644">
    <property type="component" value="Plasmid pPNAP01"/>
</dbReference>
<name>A1VV75_POLNA</name>
<keyword evidence="2" id="KW-1185">Reference proteome</keyword>
<gene>
    <name evidence="1" type="ordered locus">Pnap_4270</name>
</gene>
<dbReference type="AlphaFoldDB" id="A1VV75"/>
<dbReference type="KEGG" id="pna:Pnap_4270"/>
<sequence length="123" mass="13818">MEENAIMTANNLRQPFIDLVIESWRFSKLFSRVLGKIENTEATRYANQLRYFQKKLDDSLEAANLRLVSLEGQAFDPGMAATPLNIGDFGPEDNLIVEQMMEPILMGPDGIVKSGTILLKRAD</sequence>
<dbReference type="EMBL" id="CP000530">
    <property type="protein sequence ID" value="ABM39553.1"/>
    <property type="molecule type" value="Genomic_DNA"/>
</dbReference>
<evidence type="ECO:0000313" key="2">
    <source>
        <dbReference type="Proteomes" id="UP000000644"/>
    </source>
</evidence>
<accession>A1VV75</accession>
<reference evidence="2" key="1">
    <citation type="journal article" date="2009" name="Environ. Microbiol.">
        <title>The genome of Polaromonas naphthalenivorans strain CJ2, isolated from coal tar-contaminated sediment, reveals physiological and metabolic versatility and evolution through extensive horizontal gene transfer.</title>
        <authorList>
            <person name="Yagi J.M."/>
            <person name="Sims D."/>
            <person name="Brettin T."/>
            <person name="Bruce D."/>
            <person name="Madsen E.L."/>
        </authorList>
    </citation>
    <scope>NUCLEOTIDE SEQUENCE [LARGE SCALE GENOMIC DNA]</scope>
    <source>
        <strain evidence="2">CJ2</strain>
        <plasmid evidence="2">Plasmid pPNAP01</plasmid>
    </source>
</reference>
<organism evidence="1 2">
    <name type="scientific">Polaromonas naphthalenivorans (strain CJ2)</name>
    <dbReference type="NCBI Taxonomy" id="365044"/>
    <lineage>
        <taxon>Bacteria</taxon>
        <taxon>Pseudomonadati</taxon>
        <taxon>Pseudomonadota</taxon>
        <taxon>Betaproteobacteria</taxon>
        <taxon>Burkholderiales</taxon>
        <taxon>Comamonadaceae</taxon>
        <taxon>Polaromonas</taxon>
    </lineage>
</organism>
<proteinExistence type="predicted"/>
<geneLocation type="plasmid" evidence="1 2">
    <name>pPNAP01</name>
</geneLocation>
<keyword evidence="1" id="KW-0614">Plasmid</keyword>
<evidence type="ECO:0000313" key="1">
    <source>
        <dbReference type="EMBL" id="ABM39553.1"/>
    </source>
</evidence>
<dbReference type="HOGENOM" id="CLU_1977434_0_0_4"/>
<dbReference type="RefSeq" id="WP_011797926.1">
    <property type="nucleotide sequence ID" value="NC_008757.1"/>
</dbReference>
<protein>
    <submittedName>
        <fullName evidence="1">Uncharacterized protein</fullName>
    </submittedName>
</protein>